<gene>
    <name evidence="2" type="ORF">S01H1_16693</name>
</gene>
<dbReference type="Gene3D" id="3.90.550.10">
    <property type="entry name" value="Spore Coat Polysaccharide Biosynthesis Protein SpsA, Chain A"/>
    <property type="match status" value="1"/>
</dbReference>
<organism evidence="2">
    <name type="scientific">marine sediment metagenome</name>
    <dbReference type="NCBI Taxonomy" id="412755"/>
    <lineage>
        <taxon>unclassified sequences</taxon>
        <taxon>metagenomes</taxon>
        <taxon>ecological metagenomes</taxon>
    </lineage>
</organism>
<dbReference type="PANTHER" id="PTHR42883">
    <property type="entry name" value="GLUCOSE-1-PHOSPHATE THYMIDYLTRANSFERASE"/>
    <property type="match status" value="1"/>
</dbReference>
<reference evidence="2" key="1">
    <citation type="journal article" date="2014" name="Front. Microbiol.">
        <title>High frequency of phylogenetically diverse reductive dehalogenase-homologous genes in deep subseafloor sedimentary metagenomes.</title>
        <authorList>
            <person name="Kawai M."/>
            <person name="Futagami T."/>
            <person name="Toyoda A."/>
            <person name="Takaki Y."/>
            <person name="Nishi S."/>
            <person name="Hori S."/>
            <person name="Arai W."/>
            <person name="Tsubouchi T."/>
            <person name="Morono Y."/>
            <person name="Uchiyama I."/>
            <person name="Ito T."/>
            <person name="Fujiyama A."/>
            <person name="Inagaki F."/>
            <person name="Takami H."/>
        </authorList>
    </citation>
    <scope>NUCLEOTIDE SEQUENCE</scope>
    <source>
        <strain evidence="2">Expedition CK06-06</strain>
    </source>
</reference>
<evidence type="ECO:0000313" key="2">
    <source>
        <dbReference type="EMBL" id="GAF67331.1"/>
    </source>
</evidence>
<dbReference type="Pfam" id="PF00483">
    <property type="entry name" value="NTP_transferase"/>
    <property type="match status" value="1"/>
</dbReference>
<dbReference type="EMBL" id="BARS01008797">
    <property type="protein sequence ID" value="GAF67331.1"/>
    <property type="molecule type" value="Genomic_DNA"/>
</dbReference>
<dbReference type="InterPro" id="IPR029044">
    <property type="entry name" value="Nucleotide-diphossugar_trans"/>
</dbReference>
<sequence length="154" mass="17643">MKCLLLASGFGTRLYPVTQKTSKGLLPYKGKPIISYIVEKIPEEIEIYVTTNKRFASQYKKWQKGLNRDINLFIEPVIKEEQSFGAVGSLEYWVNENGIFDDLLVIASDNYFDLDMKKFISCFNGRHTLIAVHDIINKDDARQFGVAKLSDKKV</sequence>
<feature type="domain" description="Nucleotidyl transferase" evidence="1">
    <location>
        <begin position="3"/>
        <end position="152"/>
    </location>
</feature>
<dbReference type="PANTHER" id="PTHR42883:SF2">
    <property type="entry name" value="THYMIDYLYLTRANSFERASE"/>
    <property type="match status" value="1"/>
</dbReference>
<comment type="caution">
    <text evidence="2">The sequence shown here is derived from an EMBL/GenBank/DDBJ whole genome shotgun (WGS) entry which is preliminary data.</text>
</comment>
<dbReference type="InterPro" id="IPR005835">
    <property type="entry name" value="NTP_transferase_dom"/>
</dbReference>
<protein>
    <recommendedName>
        <fullName evidence="1">Nucleotidyl transferase domain-containing protein</fullName>
    </recommendedName>
</protein>
<accession>X0RWD0</accession>
<dbReference type="SUPFAM" id="SSF53448">
    <property type="entry name" value="Nucleotide-diphospho-sugar transferases"/>
    <property type="match status" value="1"/>
</dbReference>
<feature type="non-terminal residue" evidence="2">
    <location>
        <position position="154"/>
    </location>
</feature>
<evidence type="ECO:0000259" key="1">
    <source>
        <dbReference type="Pfam" id="PF00483"/>
    </source>
</evidence>
<proteinExistence type="predicted"/>
<name>X0RWD0_9ZZZZ</name>
<dbReference type="AlphaFoldDB" id="X0RWD0"/>